<evidence type="ECO:0000256" key="3">
    <source>
        <dbReference type="ARBA" id="ARBA00023242"/>
    </source>
</evidence>
<reference evidence="5 6" key="1">
    <citation type="submission" date="2023-02" db="EMBL/GenBank/DDBJ databases">
        <title>LHISI_Scaffold_Assembly.</title>
        <authorList>
            <person name="Stuart O.P."/>
            <person name="Cleave R."/>
            <person name="Magrath M.J.L."/>
            <person name="Mikheyev A.S."/>
        </authorList>
    </citation>
    <scope>NUCLEOTIDE SEQUENCE [LARGE SCALE GENOMIC DNA]</scope>
    <source>
        <strain evidence="5">Daus_M_001</strain>
        <tissue evidence="5">Leg muscle</tissue>
    </source>
</reference>
<dbReference type="Proteomes" id="UP001159363">
    <property type="component" value="Chromosome 9"/>
</dbReference>
<evidence type="ECO:0000259" key="4">
    <source>
        <dbReference type="Pfam" id="PF01778"/>
    </source>
</evidence>
<keyword evidence="3" id="KW-0539">Nucleus</keyword>
<name>A0ABQ9GRS0_9NEOP</name>
<evidence type="ECO:0000256" key="1">
    <source>
        <dbReference type="ARBA" id="ARBA00004123"/>
    </source>
</evidence>
<dbReference type="EMBL" id="JARBHB010000010">
    <property type="protein sequence ID" value="KAJ8874689.1"/>
    <property type="molecule type" value="Genomic_DNA"/>
</dbReference>
<dbReference type="InterPro" id="IPR006958">
    <property type="entry name" value="Mak16"/>
</dbReference>
<dbReference type="PANTHER" id="PTHR23405">
    <property type="entry name" value="MAINTENANCE OF KILLER 16 MAK16 PROTEIN-RELATED"/>
    <property type="match status" value="1"/>
</dbReference>
<organism evidence="5 6">
    <name type="scientific">Dryococelus australis</name>
    <dbReference type="NCBI Taxonomy" id="614101"/>
    <lineage>
        <taxon>Eukaryota</taxon>
        <taxon>Metazoa</taxon>
        <taxon>Ecdysozoa</taxon>
        <taxon>Arthropoda</taxon>
        <taxon>Hexapoda</taxon>
        <taxon>Insecta</taxon>
        <taxon>Pterygota</taxon>
        <taxon>Neoptera</taxon>
        <taxon>Polyneoptera</taxon>
        <taxon>Phasmatodea</taxon>
        <taxon>Verophasmatodea</taxon>
        <taxon>Anareolatae</taxon>
        <taxon>Phasmatidae</taxon>
        <taxon>Eurycanthinae</taxon>
        <taxon>Dryococelus</taxon>
    </lineage>
</organism>
<evidence type="ECO:0000256" key="2">
    <source>
        <dbReference type="ARBA" id="ARBA00005514"/>
    </source>
</evidence>
<proteinExistence type="inferred from homology"/>
<dbReference type="PANTHER" id="PTHR23405:SF4">
    <property type="entry name" value="PROTEIN MAK16 HOMOLOG"/>
    <property type="match status" value="1"/>
</dbReference>
<sequence>MQVQEVVWSIINKSFCSFKVNTKTQKLCRNEYNLTGLCSRLACPLANSQYATVREEKGIVYLFMKTVERSAFPGKTWERVKLSRNFETAIHQINENLLYWPYFIRTKCKQRFVKITQYLIRMRKLQLRRQKKLIPLQRKIERRERRREDKALVAARLDNAIEKELLARLRKGVYGDIYNFPQKAFDRALEKESVEEENEDEDMEEVEEEKLVTEVEHELEQADGEFVAAASEDELFSNDEDSMQMEQESDVGDLLRHQAPATSLYWEYTNLGFYLASIVLNPFPSAVITTPCHLCRHGALYSTAPDCTSASSQQTTTTLPSSQPKILVAYHQFMPSTPKTISGFSILVQYQQRAEVHSVVIVQRDFLHV</sequence>
<comment type="similarity">
    <text evidence="2">Belongs to the MAK16 family.</text>
</comment>
<accession>A0ABQ9GRS0</accession>
<dbReference type="InterPro" id="IPR029004">
    <property type="entry name" value="Ribosomal_eL28/Mak16"/>
</dbReference>
<dbReference type="Pfam" id="PF01778">
    <property type="entry name" value="Ribosomal_L28e"/>
    <property type="match status" value="1"/>
</dbReference>
<keyword evidence="6" id="KW-1185">Reference proteome</keyword>
<evidence type="ECO:0000313" key="6">
    <source>
        <dbReference type="Proteomes" id="UP001159363"/>
    </source>
</evidence>
<comment type="subcellular location">
    <subcellularLocation>
        <location evidence="1">Nucleus</location>
    </subcellularLocation>
</comment>
<dbReference type="Pfam" id="PF04874">
    <property type="entry name" value="Mak16"/>
    <property type="match status" value="1"/>
</dbReference>
<comment type="caution">
    <text evidence="5">The sequence shown here is derived from an EMBL/GenBank/DDBJ whole genome shotgun (WGS) entry which is preliminary data.</text>
</comment>
<evidence type="ECO:0000313" key="5">
    <source>
        <dbReference type="EMBL" id="KAJ8874689.1"/>
    </source>
</evidence>
<feature type="domain" description="Ribosomal eL28/Mak16" evidence="4">
    <location>
        <begin position="6"/>
        <end position="118"/>
    </location>
</feature>
<dbReference type="Gene3D" id="3.30.390.110">
    <property type="match status" value="1"/>
</dbReference>
<protein>
    <recommendedName>
        <fullName evidence="4">Ribosomal eL28/Mak16 domain-containing protein</fullName>
    </recommendedName>
</protein>
<gene>
    <name evidence="5" type="ORF">PR048_025555</name>
</gene>